<name>A0AAF0YVP9_9CORY</name>
<evidence type="ECO:0000256" key="2">
    <source>
        <dbReference type="ARBA" id="ARBA00023125"/>
    </source>
</evidence>
<reference evidence="6" key="2">
    <citation type="submission" date="2023-10" db="EMBL/GenBank/DDBJ databases">
        <authorList>
            <person name="Choi B."/>
        </authorList>
    </citation>
    <scope>NUCLEOTIDE SEQUENCE</scope>
    <source>
        <strain evidence="6">UMB0763</strain>
    </source>
</reference>
<dbReference type="Pfam" id="PF00440">
    <property type="entry name" value="TetR_N"/>
    <property type="match status" value="1"/>
</dbReference>
<dbReference type="GO" id="GO:0003700">
    <property type="term" value="F:DNA-binding transcription factor activity"/>
    <property type="evidence" value="ECO:0007669"/>
    <property type="project" value="TreeGrafter"/>
</dbReference>
<dbReference type="PANTHER" id="PTHR30055">
    <property type="entry name" value="HTH-TYPE TRANSCRIPTIONAL REGULATOR RUTR"/>
    <property type="match status" value="1"/>
</dbReference>
<evidence type="ECO:0000259" key="5">
    <source>
        <dbReference type="PROSITE" id="PS50977"/>
    </source>
</evidence>
<dbReference type="InterPro" id="IPR009057">
    <property type="entry name" value="Homeodomain-like_sf"/>
</dbReference>
<sequence length="191" mass="21276">MRADAARRRQAIIDAACDVFRHVPAGEITLDDIARRAGVGIATLYRNFPTRRDLDIACGYYLLDGLRKRILRLSREFHQDPQAKWSDFVWGLVHDGIGTLITVLVPEDPDAIPAGVMEKRKELIELMNGFLTQAADAGLVPPGLGSDKLAAELVVVCRPTNLALKQLDPGVRDRLVERLLFCWEHQRPAGD</sequence>
<evidence type="ECO:0000256" key="4">
    <source>
        <dbReference type="PROSITE-ProRule" id="PRU00335"/>
    </source>
</evidence>
<keyword evidence="2 4" id="KW-0238">DNA-binding</keyword>
<evidence type="ECO:0000256" key="1">
    <source>
        <dbReference type="ARBA" id="ARBA00023015"/>
    </source>
</evidence>
<keyword evidence="1" id="KW-0805">Transcription regulation</keyword>
<protein>
    <submittedName>
        <fullName evidence="6">TetR/AcrR family transcriptional regulator</fullName>
    </submittedName>
</protein>
<dbReference type="InterPro" id="IPR050109">
    <property type="entry name" value="HTH-type_TetR-like_transc_reg"/>
</dbReference>
<dbReference type="SUPFAM" id="SSF48498">
    <property type="entry name" value="Tetracyclin repressor-like, C-terminal domain"/>
    <property type="match status" value="1"/>
</dbReference>
<gene>
    <name evidence="6" type="ORF">CYJ47_12650</name>
</gene>
<dbReference type="KEGG" id="cpyr:CYJ47_12650"/>
<evidence type="ECO:0000313" key="7">
    <source>
        <dbReference type="Proteomes" id="UP000234560"/>
    </source>
</evidence>
<keyword evidence="3" id="KW-0804">Transcription</keyword>
<dbReference type="InterPro" id="IPR036271">
    <property type="entry name" value="Tet_transcr_reg_TetR-rel_C_sf"/>
</dbReference>
<dbReference type="Proteomes" id="UP000234560">
    <property type="component" value="Chromosome"/>
</dbReference>
<dbReference type="GO" id="GO:0000976">
    <property type="term" value="F:transcription cis-regulatory region binding"/>
    <property type="evidence" value="ECO:0007669"/>
    <property type="project" value="TreeGrafter"/>
</dbReference>
<dbReference type="EMBL" id="CP136958">
    <property type="protein sequence ID" value="WOT02078.1"/>
    <property type="molecule type" value="Genomic_DNA"/>
</dbReference>
<dbReference type="AlphaFoldDB" id="A0AAF0YVP9"/>
<accession>A0AAF0YVP9</accession>
<dbReference type="SUPFAM" id="SSF46689">
    <property type="entry name" value="Homeodomain-like"/>
    <property type="match status" value="1"/>
</dbReference>
<feature type="DNA-binding region" description="H-T-H motif" evidence="4">
    <location>
        <begin position="29"/>
        <end position="48"/>
    </location>
</feature>
<dbReference type="PROSITE" id="PS50977">
    <property type="entry name" value="HTH_TETR_2"/>
    <property type="match status" value="1"/>
</dbReference>
<feature type="domain" description="HTH tetR-type" evidence="5">
    <location>
        <begin position="6"/>
        <end position="66"/>
    </location>
</feature>
<reference evidence="6" key="1">
    <citation type="submission" date="2017-12" db="EMBL/GenBank/DDBJ databases">
        <authorList>
            <person name="Thomas-White K."/>
            <person name="Wolfe A.J."/>
        </authorList>
    </citation>
    <scope>NUCLEOTIDE SEQUENCE</scope>
    <source>
        <strain evidence="6">UMB0763</strain>
    </source>
</reference>
<dbReference type="InterPro" id="IPR001647">
    <property type="entry name" value="HTH_TetR"/>
</dbReference>
<dbReference type="Gene3D" id="1.10.357.10">
    <property type="entry name" value="Tetracycline Repressor, domain 2"/>
    <property type="match status" value="1"/>
</dbReference>
<dbReference type="RefSeq" id="WP_101679133.1">
    <property type="nucleotide sequence ID" value="NZ_CAMYCO010000046.1"/>
</dbReference>
<dbReference type="PANTHER" id="PTHR30055:SF234">
    <property type="entry name" value="HTH-TYPE TRANSCRIPTIONAL REGULATOR BETI"/>
    <property type="match status" value="1"/>
</dbReference>
<organism evidence="6 7">
    <name type="scientific">Corynebacterium pyruviciproducens</name>
    <dbReference type="NCBI Taxonomy" id="598660"/>
    <lineage>
        <taxon>Bacteria</taxon>
        <taxon>Bacillati</taxon>
        <taxon>Actinomycetota</taxon>
        <taxon>Actinomycetes</taxon>
        <taxon>Mycobacteriales</taxon>
        <taxon>Corynebacteriaceae</taxon>
        <taxon>Corynebacterium</taxon>
    </lineage>
</organism>
<evidence type="ECO:0000256" key="3">
    <source>
        <dbReference type="ARBA" id="ARBA00023163"/>
    </source>
</evidence>
<proteinExistence type="predicted"/>
<evidence type="ECO:0000313" key="6">
    <source>
        <dbReference type="EMBL" id="WOT02078.1"/>
    </source>
</evidence>